<organism evidence="5">
    <name type="scientific">uncultured Rubrobacteraceae bacterium</name>
    <dbReference type="NCBI Taxonomy" id="349277"/>
    <lineage>
        <taxon>Bacteria</taxon>
        <taxon>Bacillati</taxon>
        <taxon>Actinomycetota</taxon>
        <taxon>Rubrobacteria</taxon>
        <taxon>Rubrobacterales</taxon>
        <taxon>Rubrobacteraceae</taxon>
        <taxon>environmental samples</taxon>
    </lineage>
</organism>
<dbReference type="Gene3D" id="1.20.5.1930">
    <property type="match status" value="1"/>
</dbReference>
<keyword evidence="2 5" id="KW-0418">Kinase</keyword>
<reference evidence="5" key="1">
    <citation type="submission" date="2020-02" db="EMBL/GenBank/DDBJ databases">
        <authorList>
            <person name="Meier V. D."/>
        </authorList>
    </citation>
    <scope>NUCLEOTIDE SEQUENCE</scope>
    <source>
        <strain evidence="5">AVDCRST_MAG82</strain>
    </source>
</reference>
<protein>
    <submittedName>
        <fullName evidence="5">Sensor histidine kinase</fullName>
    </submittedName>
</protein>
<dbReference type="Pfam" id="PF02518">
    <property type="entry name" value="HATPase_c"/>
    <property type="match status" value="1"/>
</dbReference>
<dbReference type="InterPro" id="IPR036890">
    <property type="entry name" value="HATPase_C_sf"/>
</dbReference>
<dbReference type="Pfam" id="PF13185">
    <property type="entry name" value="GAF_2"/>
    <property type="match status" value="1"/>
</dbReference>
<dbReference type="PANTHER" id="PTHR24421">
    <property type="entry name" value="NITRATE/NITRITE SENSOR PROTEIN NARX-RELATED"/>
    <property type="match status" value="1"/>
</dbReference>
<evidence type="ECO:0000259" key="4">
    <source>
        <dbReference type="PROSITE" id="PS50109"/>
    </source>
</evidence>
<dbReference type="PANTHER" id="PTHR24421:SF62">
    <property type="entry name" value="SENSORY TRANSDUCTION HISTIDINE KINASE"/>
    <property type="match status" value="1"/>
</dbReference>
<dbReference type="SMART" id="SM00065">
    <property type="entry name" value="GAF"/>
    <property type="match status" value="1"/>
</dbReference>
<dbReference type="GO" id="GO:0046983">
    <property type="term" value="F:protein dimerization activity"/>
    <property type="evidence" value="ECO:0007669"/>
    <property type="project" value="InterPro"/>
</dbReference>
<dbReference type="SUPFAM" id="SSF55874">
    <property type="entry name" value="ATPase domain of HSP90 chaperone/DNA topoisomerase II/histidine kinase"/>
    <property type="match status" value="1"/>
</dbReference>
<dbReference type="InterPro" id="IPR011712">
    <property type="entry name" value="Sig_transdc_His_kin_sub3_dim/P"/>
</dbReference>
<gene>
    <name evidence="5" type="ORF">AVDCRST_MAG82-2736</name>
</gene>
<evidence type="ECO:0000256" key="1">
    <source>
        <dbReference type="ARBA" id="ARBA00022679"/>
    </source>
</evidence>
<name>A0A6J4QFJ1_9ACTN</name>
<evidence type="ECO:0000256" key="3">
    <source>
        <dbReference type="ARBA" id="ARBA00023012"/>
    </source>
</evidence>
<dbReference type="EMBL" id="CADCVA010000342">
    <property type="protein sequence ID" value="CAA9439389.1"/>
    <property type="molecule type" value="Genomic_DNA"/>
</dbReference>
<dbReference type="Pfam" id="PF07730">
    <property type="entry name" value="HisKA_3"/>
    <property type="match status" value="1"/>
</dbReference>
<dbReference type="SMART" id="SM00387">
    <property type="entry name" value="HATPase_c"/>
    <property type="match status" value="1"/>
</dbReference>
<dbReference type="InterPro" id="IPR050482">
    <property type="entry name" value="Sensor_HK_TwoCompSys"/>
</dbReference>
<dbReference type="InterPro" id="IPR003594">
    <property type="entry name" value="HATPase_dom"/>
</dbReference>
<sequence length="396" mass="43200">MPDASEVRETRDLERRNHELLVLNEIARELNRSVELGEALGFTLSQVAELLGLRTAWIWLVEDSSPEPYLAAARNLPPALADDPRRMDGSAYCYCLDTYKRGDLEGAANVNVLTCSRLDGLVDGTGGLRYHASIPLYAGEKKLGVMNVASPQWRGLSPEDLQLLSTIGDLLAIAVERASLFDRSARLGAVEERNRLAREIHDTLAQGLTATGLQLESAEALLDDESGVEHARESLRRALSLTRSNLDEARRSVLDLRAAPLEGRSLPEALKALIDRWEAETGVATRFGTVNGSRPLPPRVEVALYRVCQEALTNVASHAHATRVTVRLVATPESIQLSIHDDGRGFDPSRVADDRHGIVGMRERMEMLGGSLEIESGPGEGTRVEVKVPLEGLQGG</sequence>
<feature type="domain" description="Histidine kinase" evidence="4">
    <location>
        <begin position="304"/>
        <end position="392"/>
    </location>
</feature>
<keyword evidence="1" id="KW-0808">Transferase</keyword>
<dbReference type="CDD" id="cd16917">
    <property type="entry name" value="HATPase_UhpB-NarQ-NarX-like"/>
    <property type="match status" value="1"/>
</dbReference>
<dbReference type="Gene3D" id="3.30.450.40">
    <property type="match status" value="1"/>
</dbReference>
<dbReference type="InterPro" id="IPR029016">
    <property type="entry name" value="GAF-like_dom_sf"/>
</dbReference>
<evidence type="ECO:0000313" key="5">
    <source>
        <dbReference type="EMBL" id="CAA9439389.1"/>
    </source>
</evidence>
<proteinExistence type="predicted"/>
<dbReference type="GO" id="GO:0000155">
    <property type="term" value="F:phosphorelay sensor kinase activity"/>
    <property type="evidence" value="ECO:0007669"/>
    <property type="project" value="InterPro"/>
</dbReference>
<dbReference type="PROSITE" id="PS50109">
    <property type="entry name" value="HIS_KIN"/>
    <property type="match status" value="1"/>
</dbReference>
<dbReference type="AlphaFoldDB" id="A0A6J4QFJ1"/>
<dbReference type="InterPro" id="IPR005467">
    <property type="entry name" value="His_kinase_dom"/>
</dbReference>
<dbReference type="GO" id="GO:0016020">
    <property type="term" value="C:membrane"/>
    <property type="evidence" value="ECO:0007669"/>
    <property type="project" value="InterPro"/>
</dbReference>
<evidence type="ECO:0000256" key="2">
    <source>
        <dbReference type="ARBA" id="ARBA00022777"/>
    </source>
</evidence>
<accession>A0A6J4QFJ1</accession>
<dbReference type="InterPro" id="IPR003018">
    <property type="entry name" value="GAF"/>
</dbReference>
<dbReference type="Gene3D" id="3.30.565.10">
    <property type="entry name" value="Histidine kinase-like ATPase, C-terminal domain"/>
    <property type="match status" value="1"/>
</dbReference>
<keyword evidence="3" id="KW-0902">Two-component regulatory system</keyword>
<dbReference type="SUPFAM" id="SSF55781">
    <property type="entry name" value="GAF domain-like"/>
    <property type="match status" value="1"/>
</dbReference>